<keyword evidence="3" id="KW-0663">Pyridoxal phosphate</keyword>
<dbReference type="Gene3D" id="3.90.1150.10">
    <property type="entry name" value="Aspartate Aminotransferase, domain 1"/>
    <property type="match status" value="1"/>
</dbReference>
<dbReference type="PANTHER" id="PTHR43525">
    <property type="entry name" value="PROTEIN MALY"/>
    <property type="match status" value="1"/>
</dbReference>
<dbReference type="InterPro" id="IPR015422">
    <property type="entry name" value="PyrdxlP-dep_Trfase_small"/>
</dbReference>
<dbReference type="InterPro" id="IPR027619">
    <property type="entry name" value="C-S_lyase_PatB-like"/>
</dbReference>
<dbReference type="NCBIfam" id="TIGR04350">
    <property type="entry name" value="C_S_lyase_PatB"/>
    <property type="match status" value="1"/>
</dbReference>
<sequence>MKNLFDERIDRRNTGSMKWDVADKELPMWVADMDFQTAPEITECIRKRTEHGIFGYTVLTDEWYQAYQTWWRERHHFEIDREWLLFCTGVVPAISSIVRKMTTVGENVAVMTPVYNIFFNSILNNGRNVLESRLKYDGHEYRIDFDDLEEKLSDPQTTLLILCNPHNPIGKIWDRETLERIGDLCSRYHVLVLSDEIHCDLTEPGRDYTPFASVSENCRKNSMTCVAPTKAFNLAGIQTAAVIVPDENLRHKVNRGLNTDEVAEPSAFAAIVPVAAFTRGGEWLDALRKYLWENRRFAEDYIEREIPGVSAVAAQATYLLWLDCRDLTGDSTDFCRSIRSHSGLYLSDGNEYRNGEGFLRMNLACPRQQVEDGLNRLKESVAVYETGVCEQC</sequence>
<keyword evidence="7" id="KW-0808">Transferase</keyword>
<dbReference type="EC" id="4.4.1.13" evidence="2"/>
<evidence type="ECO:0000256" key="4">
    <source>
        <dbReference type="ARBA" id="ARBA00023239"/>
    </source>
</evidence>
<evidence type="ECO:0000256" key="1">
    <source>
        <dbReference type="ARBA" id="ARBA00001933"/>
    </source>
</evidence>
<evidence type="ECO:0000313" key="8">
    <source>
        <dbReference type="Proteomes" id="UP001299546"/>
    </source>
</evidence>
<keyword evidence="4" id="KW-0456">Lyase</keyword>
<dbReference type="Pfam" id="PF00155">
    <property type="entry name" value="Aminotran_1_2"/>
    <property type="match status" value="1"/>
</dbReference>
<dbReference type="SUPFAM" id="SSF53383">
    <property type="entry name" value="PLP-dependent transferases"/>
    <property type="match status" value="1"/>
</dbReference>
<organism evidence="7 8">
    <name type="scientific">Bariatricus massiliensis</name>
    <dbReference type="NCBI Taxonomy" id="1745713"/>
    <lineage>
        <taxon>Bacteria</taxon>
        <taxon>Bacillati</taxon>
        <taxon>Bacillota</taxon>
        <taxon>Clostridia</taxon>
        <taxon>Lachnospirales</taxon>
        <taxon>Lachnospiraceae</taxon>
        <taxon>Bariatricus</taxon>
    </lineage>
</organism>
<gene>
    <name evidence="7" type="ORF">LIZ65_07415</name>
</gene>
<dbReference type="InterPro" id="IPR004839">
    <property type="entry name" value="Aminotransferase_I/II_large"/>
</dbReference>
<dbReference type="RefSeq" id="WP_066733828.1">
    <property type="nucleotide sequence ID" value="NZ_JAJCIQ010000003.1"/>
</dbReference>
<keyword evidence="8" id="KW-1185">Reference proteome</keyword>
<comment type="caution">
    <text evidence="7">The sequence shown here is derived from an EMBL/GenBank/DDBJ whole genome shotgun (WGS) entry which is preliminary data.</text>
</comment>
<keyword evidence="7" id="KW-0032">Aminotransferase</keyword>
<dbReference type="InterPro" id="IPR051798">
    <property type="entry name" value="Class-II_PLP-Dep_Aminotrans"/>
</dbReference>
<comment type="cofactor">
    <cofactor evidence="1">
        <name>pyridoxal 5'-phosphate</name>
        <dbReference type="ChEBI" id="CHEBI:597326"/>
    </cofactor>
</comment>
<proteinExistence type="inferred from homology"/>
<dbReference type="Proteomes" id="UP001299546">
    <property type="component" value="Unassembled WGS sequence"/>
</dbReference>
<dbReference type="PANTHER" id="PTHR43525:SF1">
    <property type="entry name" value="PROTEIN MALY"/>
    <property type="match status" value="1"/>
</dbReference>
<evidence type="ECO:0000256" key="2">
    <source>
        <dbReference type="ARBA" id="ARBA00012224"/>
    </source>
</evidence>
<evidence type="ECO:0000256" key="5">
    <source>
        <dbReference type="ARBA" id="ARBA00037974"/>
    </source>
</evidence>
<protein>
    <recommendedName>
        <fullName evidence="2">cysteine-S-conjugate beta-lyase</fullName>
        <ecNumber evidence="2">4.4.1.13</ecNumber>
    </recommendedName>
</protein>
<evidence type="ECO:0000313" key="7">
    <source>
        <dbReference type="EMBL" id="MCB7387116.1"/>
    </source>
</evidence>
<evidence type="ECO:0000259" key="6">
    <source>
        <dbReference type="Pfam" id="PF00155"/>
    </source>
</evidence>
<dbReference type="InterPro" id="IPR015421">
    <property type="entry name" value="PyrdxlP-dep_Trfase_major"/>
</dbReference>
<dbReference type="GO" id="GO:0008483">
    <property type="term" value="F:transaminase activity"/>
    <property type="evidence" value="ECO:0007669"/>
    <property type="project" value="UniProtKB-KW"/>
</dbReference>
<reference evidence="7 8" key="1">
    <citation type="submission" date="2021-10" db="EMBL/GenBank/DDBJ databases">
        <title>Collection of gut derived symbiotic bacterial strains cultured from healthy donors.</title>
        <authorList>
            <person name="Lin H."/>
            <person name="Littmann E."/>
            <person name="Kohout C."/>
            <person name="Pamer E.G."/>
        </authorList>
    </citation>
    <scope>NUCLEOTIDE SEQUENCE [LARGE SCALE GENOMIC DNA]</scope>
    <source>
        <strain evidence="7 8">DFI.1.165</strain>
    </source>
</reference>
<dbReference type="EMBL" id="JAJCIS010000003">
    <property type="protein sequence ID" value="MCB7387116.1"/>
    <property type="molecule type" value="Genomic_DNA"/>
</dbReference>
<dbReference type="InterPro" id="IPR015424">
    <property type="entry name" value="PyrdxlP-dep_Trfase"/>
</dbReference>
<dbReference type="CDD" id="cd00609">
    <property type="entry name" value="AAT_like"/>
    <property type="match status" value="1"/>
</dbReference>
<feature type="domain" description="Aminotransferase class I/classII large" evidence="6">
    <location>
        <begin position="50"/>
        <end position="377"/>
    </location>
</feature>
<evidence type="ECO:0000256" key="3">
    <source>
        <dbReference type="ARBA" id="ARBA00022898"/>
    </source>
</evidence>
<name>A0ABS8DFB9_9FIRM</name>
<accession>A0ABS8DFB9</accession>
<dbReference type="Gene3D" id="3.40.640.10">
    <property type="entry name" value="Type I PLP-dependent aspartate aminotransferase-like (Major domain)"/>
    <property type="match status" value="1"/>
</dbReference>
<comment type="similarity">
    <text evidence="5">Belongs to the class-II pyridoxal-phosphate-dependent aminotransferase family. MalY/PatB cystathionine beta-lyase subfamily.</text>
</comment>